<gene>
    <name evidence="2" type="ORF">EJ06DRAFT_517786</name>
</gene>
<evidence type="ECO:0000313" key="2">
    <source>
        <dbReference type="EMBL" id="KAF2395601.1"/>
    </source>
</evidence>
<dbReference type="InterPro" id="IPR025649">
    <property type="entry name" value="DUF4360"/>
</dbReference>
<organism evidence="2 3">
    <name type="scientific">Trichodelitschia bisporula</name>
    <dbReference type="NCBI Taxonomy" id="703511"/>
    <lineage>
        <taxon>Eukaryota</taxon>
        <taxon>Fungi</taxon>
        <taxon>Dikarya</taxon>
        <taxon>Ascomycota</taxon>
        <taxon>Pezizomycotina</taxon>
        <taxon>Dothideomycetes</taxon>
        <taxon>Dothideomycetes incertae sedis</taxon>
        <taxon>Phaeotrichales</taxon>
        <taxon>Phaeotrichaceae</taxon>
        <taxon>Trichodelitschia</taxon>
    </lineage>
</organism>
<evidence type="ECO:0000313" key="3">
    <source>
        <dbReference type="Proteomes" id="UP000799640"/>
    </source>
</evidence>
<proteinExistence type="predicted"/>
<evidence type="ECO:0000256" key="1">
    <source>
        <dbReference type="SAM" id="SignalP"/>
    </source>
</evidence>
<name>A0A6G1HI68_9PEZI</name>
<sequence>MHLLAFLAPALALASPAALPFFEAVTPPPDQITIIDTQTSGTGCPQGSVSTIFSPDRTIVTFGFDSFVAFIGPTSNPPDETKNCQIHMSLKYPGGFQYSLMDATYHGFAQLDPGVTGHFASTYYFSNNASNTAKTNATISGGDYVDGAQYTKHDVVAAASVVWSPCGETGILNVNNRIWLTALNRNQRGSLSDDDATVSFTQQVHIIWQACRK</sequence>
<dbReference type="Pfam" id="PF14273">
    <property type="entry name" value="DUF4360"/>
    <property type="match status" value="1"/>
</dbReference>
<dbReference type="OrthoDB" id="152248at2759"/>
<accession>A0A6G1HI68</accession>
<dbReference type="AlphaFoldDB" id="A0A6G1HI68"/>
<reference evidence="2" key="1">
    <citation type="journal article" date="2020" name="Stud. Mycol.">
        <title>101 Dothideomycetes genomes: a test case for predicting lifestyles and emergence of pathogens.</title>
        <authorList>
            <person name="Haridas S."/>
            <person name="Albert R."/>
            <person name="Binder M."/>
            <person name="Bloem J."/>
            <person name="Labutti K."/>
            <person name="Salamov A."/>
            <person name="Andreopoulos B."/>
            <person name="Baker S."/>
            <person name="Barry K."/>
            <person name="Bills G."/>
            <person name="Bluhm B."/>
            <person name="Cannon C."/>
            <person name="Castanera R."/>
            <person name="Culley D."/>
            <person name="Daum C."/>
            <person name="Ezra D."/>
            <person name="Gonzalez J."/>
            <person name="Henrissat B."/>
            <person name="Kuo A."/>
            <person name="Liang C."/>
            <person name="Lipzen A."/>
            <person name="Lutzoni F."/>
            <person name="Magnuson J."/>
            <person name="Mondo S."/>
            <person name="Nolan M."/>
            <person name="Ohm R."/>
            <person name="Pangilinan J."/>
            <person name="Park H.-J."/>
            <person name="Ramirez L."/>
            <person name="Alfaro M."/>
            <person name="Sun H."/>
            <person name="Tritt A."/>
            <person name="Yoshinaga Y."/>
            <person name="Zwiers L.-H."/>
            <person name="Turgeon B."/>
            <person name="Goodwin S."/>
            <person name="Spatafora J."/>
            <person name="Crous P."/>
            <person name="Grigoriev I."/>
        </authorList>
    </citation>
    <scope>NUCLEOTIDE SEQUENCE</scope>
    <source>
        <strain evidence="2">CBS 262.69</strain>
    </source>
</reference>
<dbReference type="PANTHER" id="PTHR38847:SF1">
    <property type="entry name" value="PSEUDOURIDINE SYNTHASE RSUA_RLUA-LIKE DOMAIN-CONTAINING PROTEIN"/>
    <property type="match status" value="1"/>
</dbReference>
<feature type="chain" id="PRO_5026264012" description="Secreted protein" evidence="1">
    <location>
        <begin position="19"/>
        <end position="213"/>
    </location>
</feature>
<keyword evidence="3" id="KW-1185">Reference proteome</keyword>
<evidence type="ECO:0008006" key="4">
    <source>
        <dbReference type="Google" id="ProtNLM"/>
    </source>
</evidence>
<dbReference type="EMBL" id="ML996713">
    <property type="protein sequence ID" value="KAF2395601.1"/>
    <property type="molecule type" value="Genomic_DNA"/>
</dbReference>
<feature type="signal peptide" evidence="1">
    <location>
        <begin position="1"/>
        <end position="18"/>
    </location>
</feature>
<protein>
    <recommendedName>
        <fullName evidence="4">Secreted protein</fullName>
    </recommendedName>
</protein>
<dbReference type="Proteomes" id="UP000799640">
    <property type="component" value="Unassembled WGS sequence"/>
</dbReference>
<dbReference type="PANTHER" id="PTHR38847">
    <property type="match status" value="1"/>
</dbReference>
<keyword evidence="1" id="KW-0732">Signal</keyword>